<dbReference type="GO" id="GO:0006508">
    <property type="term" value="P:proteolysis"/>
    <property type="evidence" value="ECO:0007669"/>
    <property type="project" value="InterPro"/>
</dbReference>
<dbReference type="EMBL" id="UYSL01022977">
    <property type="protein sequence ID" value="VDL81509.1"/>
    <property type="molecule type" value="Genomic_DNA"/>
</dbReference>
<comment type="cofactor">
    <cofactor evidence="1">
        <name>Zn(2+)</name>
        <dbReference type="ChEBI" id="CHEBI:29105"/>
    </cofactor>
</comment>
<evidence type="ECO:0000256" key="4">
    <source>
        <dbReference type="SAM" id="MobiDB-lite"/>
    </source>
</evidence>
<evidence type="ECO:0000256" key="1">
    <source>
        <dbReference type="ARBA" id="ARBA00001947"/>
    </source>
</evidence>
<comment type="subcellular location">
    <subcellularLocation>
        <location evidence="2">Endoplasmic reticulum membrane</location>
        <topology evidence="2">Multi-pass membrane protein</topology>
    </subcellularLocation>
</comment>
<feature type="compositionally biased region" description="Basic and acidic residues" evidence="4">
    <location>
        <begin position="1"/>
        <end position="13"/>
    </location>
</feature>
<dbReference type="Pfam" id="PF22248">
    <property type="entry name" value="ERMP1_C"/>
    <property type="match status" value="1"/>
</dbReference>
<feature type="domain" description="Peptidase M28" evidence="6">
    <location>
        <begin position="168"/>
        <end position="221"/>
    </location>
</feature>
<dbReference type="PANTHER" id="PTHR12147">
    <property type="entry name" value="METALLOPEPTIDASE M28 FAMILY MEMBER"/>
    <property type="match status" value="1"/>
</dbReference>
<evidence type="ECO:0000313" key="9">
    <source>
        <dbReference type="Proteomes" id="UP000271162"/>
    </source>
</evidence>
<keyword evidence="5" id="KW-0472">Membrane</keyword>
<organism evidence="10">
    <name type="scientific">Nippostrongylus brasiliensis</name>
    <name type="common">Rat hookworm</name>
    <dbReference type="NCBI Taxonomy" id="27835"/>
    <lineage>
        <taxon>Eukaryota</taxon>
        <taxon>Metazoa</taxon>
        <taxon>Ecdysozoa</taxon>
        <taxon>Nematoda</taxon>
        <taxon>Chromadorea</taxon>
        <taxon>Rhabditida</taxon>
        <taxon>Rhabditina</taxon>
        <taxon>Rhabditomorpha</taxon>
        <taxon>Strongyloidea</taxon>
        <taxon>Heligmosomidae</taxon>
        <taxon>Nippostrongylus</taxon>
    </lineage>
</organism>
<dbReference type="WBParaSite" id="NBR_0001778901-mRNA-1">
    <property type="protein sequence ID" value="NBR_0001778901-mRNA-1"/>
    <property type="gene ID" value="NBR_0001778901"/>
</dbReference>
<dbReference type="GO" id="GO:0005789">
    <property type="term" value="C:endoplasmic reticulum membrane"/>
    <property type="evidence" value="ECO:0007669"/>
    <property type="project" value="UniProtKB-SubCell"/>
</dbReference>
<dbReference type="SUPFAM" id="SSF53187">
    <property type="entry name" value="Zn-dependent exopeptidases"/>
    <property type="match status" value="1"/>
</dbReference>
<dbReference type="PANTHER" id="PTHR12147:SF11">
    <property type="entry name" value="ENDOPLASMIC RETICULUM METALLOPEPTIDASE 1-B-RELATED"/>
    <property type="match status" value="1"/>
</dbReference>
<dbReference type="OMA" id="HAEGHNI"/>
<gene>
    <name evidence="8" type="ORF">NBR_LOCUS17790</name>
</gene>
<dbReference type="InterPro" id="IPR045175">
    <property type="entry name" value="M28_fam"/>
</dbReference>
<protein>
    <submittedName>
        <fullName evidence="10">Uncharacterized zinc metalloprotease (inferred by orthology to a C. elegans protein)</fullName>
    </submittedName>
</protein>
<dbReference type="Proteomes" id="UP000271162">
    <property type="component" value="Unassembled WGS sequence"/>
</dbReference>
<accession>A0A0N4YL34</accession>
<evidence type="ECO:0000256" key="2">
    <source>
        <dbReference type="ARBA" id="ARBA00004477"/>
    </source>
</evidence>
<evidence type="ECO:0000256" key="3">
    <source>
        <dbReference type="ARBA" id="ARBA00010918"/>
    </source>
</evidence>
<feature type="region of interest" description="Disordered" evidence="4">
    <location>
        <begin position="1"/>
        <end position="22"/>
    </location>
</feature>
<keyword evidence="9" id="KW-1185">Reference proteome</keyword>
<feature type="domain" description="Endoplasmic reticulum metallopeptidase 1-like C-terminal" evidence="7">
    <location>
        <begin position="456"/>
        <end position="649"/>
    </location>
</feature>
<evidence type="ECO:0000259" key="7">
    <source>
        <dbReference type="Pfam" id="PF22248"/>
    </source>
</evidence>
<proteinExistence type="inferred from homology"/>
<evidence type="ECO:0000256" key="5">
    <source>
        <dbReference type="SAM" id="Phobius"/>
    </source>
</evidence>
<feature type="transmembrane region" description="Helical" evidence="5">
    <location>
        <begin position="383"/>
        <end position="404"/>
    </location>
</feature>
<feature type="transmembrane region" description="Helical" evidence="5">
    <location>
        <begin position="306"/>
        <end position="329"/>
    </location>
</feature>
<evidence type="ECO:0000313" key="10">
    <source>
        <dbReference type="WBParaSite" id="NBR_0001778901-mRNA-1"/>
    </source>
</evidence>
<evidence type="ECO:0000259" key="6">
    <source>
        <dbReference type="Pfam" id="PF04389"/>
    </source>
</evidence>
<reference evidence="10" key="1">
    <citation type="submission" date="2017-02" db="UniProtKB">
        <authorList>
            <consortium name="WormBaseParasite"/>
        </authorList>
    </citation>
    <scope>IDENTIFICATION</scope>
</reference>
<name>A0A0N4YL34_NIPBR</name>
<evidence type="ECO:0000313" key="8">
    <source>
        <dbReference type="EMBL" id="VDL81509.1"/>
    </source>
</evidence>
<dbReference type="GO" id="GO:0008235">
    <property type="term" value="F:metalloexopeptidase activity"/>
    <property type="evidence" value="ECO:0007669"/>
    <property type="project" value="InterPro"/>
</dbReference>
<keyword evidence="5" id="KW-1133">Transmembrane helix</keyword>
<sequence>MWPSSDRRFEPPEKAALPVVEGSSESDRELEVELRGRHWIPIAAYIAAIFAATSILHVRLPEPKAGTTDPREFSELRARRLVDIMSGYGPKPAGSYACEVQTKKFILGELEVIRTAATVKMEITLQNPSGCFDIPRFDTDGFTVCYKNVSNVAVRLTYDEKTFNDPLRVAVLLNCHFDSWPTSSGGSDDLVSCALMLELIRLLSRDKAALVDHDVIFLFNGENIHATLLHLLQSPYLDNPAEYGDQKYVFFDVLGVFVVVYAESIGNAINAALVLTAFLKVANHVRRNCKLAAYASAIENVHQSMVAVILAFLTAKGVSSGYIFALMLIPMAKGVGPGKKEWSMVTVHLVLYTPTYVMCVYLTSMFLSIFIPIMGRTGSNPELLVAIFTNFAIYTIVLSMLPLVVITKNQRQREDSTISNFLRMIGGILVTTSAMLAMIHLLFKYPYLHTDDYPMARRIQIFHANREFFNKDEGRLLKDSGIYVIAQDYRGAEDIPFVDGDYSQLKCIYDSPYCEIPLYFPTRSRIQDRHIRFRSLEDINLPETKVNLLQKTEYLNQLVYDFNIKVPQSGYQVANCSLSAPRKENDDRPLFLFLTCNGDRCGEWTFRLTLASSSGRNTDEDSQLLLGVASHYLHGNYMQSNAIRRLLAEIGNKRRNDTAWAITASAWNVDLRYKYF</sequence>
<dbReference type="STRING" id="27835.A0A0N4YL34"/>
<dbReference type="InterPro" id="IPR053973">
    <property type="entry name" value="ERMP1-like_C"/>
</dbReference>
<dbReference type="Gene3D" id="3.40.630.10">
    <property type="entry name" value="Zn peptidases"/>
    <property type="match status" value="1"/>
</dbReference>
<keyword evidence="5" id="KW-0812">Transmembrane</keyword>
<feature type="transmembrane region" description="Helical" evidence="5">
    <location>
        <begin position="424"/>
        <end position="443"/>
    </location>
</feature>
<feature type="transmembrane region" description="Helical" evidence="5">
    <location>
        <begin position="349"/>
        <end position="371"/>
    </location>
</feature>
<dbReference type="AlphaFoldDB" id="A0A0N4YL34"/>
<dbReference type="InterPro" id="IPR007484">
    <property type="entry name" value="Peptidase_M28"/>
</dbReference>
<dbReference type="Pfam" id="PF04389">
    <property type="entry name" value="Peptidase_M28"/>
    <property type="match status" value="1"/>
</dbReference>
<reference evidence="8 9" key="2">
    <citation type="submission" date="2018-11" db="EMBL/GenBank/DDBJ databases">
        <authorList>
            <consortium name="Pathogen Informatics"/>
        </authorList>
    </citation>
    <scope>NUCLEOTIDE SEQUENCE [LARGE SCALE GENOMIC DNA]</scope>
</reference>
<comment type="similarity">
    <text evidence="3">Belongs to the peptidase M28 family.</text>
</comment>